<dbReference type="GO" id="GO:0004672">
    <property type="term" value="F:protein kinase activity"/>
    <property type="evidence" value="ECO:0007669"/>
    <property type="project" value="InterPro"/>
</dbReference>
<dbReference type="PANTHER" id="PTHR24347">
    <property type="entry name" value="SERINE/THREONINE-PROTEIN KINASE"/>
    <property type="match status" value="1"/>
</dbReference>
<feature type="domain" description="Protein kinase" evidence="2">
    <location>
        <begin position="24"/>
        <end position="258"/>
    </location>
</feature>
<name>A0AAY4C390_9TELE</name>
<dbReference type="Gene3D" id="1.10.510.10">
    <property type="entry name" value="Transferase(Phosphotransferase) domain 1"/>
    <property type="match status" value="2"/>
</dbReference>
<feature type="region of interest" description="Disordered" evidence="1">
    <location>
        <begin position="299"/>
        <end position="378"/>
    </location>
</feature>
<dbReference type="GeneTree" id="ENSGT00940000156468"/>
<dbReference type="AlphaFoldDB" id="A0AAY4C390"/>
<dbReference type="Proteomes" id="UP000694580">
    <property type="component" value="Chromosome 12"/>
</dbReference>
<keyword evidence="4" id="KW-1185">Reference proteome</keyword>
<feature type="compositionally biased region" description="Polar residues" evidence="1">
    <location>
        <begin position="334"/>
        <end position="358"/>
    </location>
</feature>
<reference evidence="3" key="2">
    <citation type="submission" date="2025-08" db="UniProtKB">
        <authorList>
            <consortium name="Ensembl"/>
        </authorList>
    </citation>
    <scope>IDENTIFICATION</scope>
</reference>
<organism evidence="3 4">
    <name type="scientific">Denticeps clupeoides</name>
    <name type="common">denticle herring</name>
    <dbReference type="NCBI Taxonomy" id="299321"/>
    <lineage>
        <taxon>Eukaryota</taxon>
        <taxon>Metazoa</taxon>
        <taxon>Chordata</taxon>
        <taxon>Craniata</taxon>
        <taxon>Vertebrata</taxon>
        <taxon>Euteleostomi</taxon>
        <taxon>Actinopterygii</taxon>
        <taxon>Neopterygii</taxon>
        <taxon>Teleostei</taxon>
        <taxon>Clupei</taxon>
        <taxon>Clupeiformes</taxon>
        <taxon>Denticipitoidei</taxon>
        <taxon>Denticipitidae</taxon>
        <taxon>Denticeps</taxon>
    </lineage>
</organism>
<dbReference type="InterPro" id="IPR000719">
    <property type="entry name" value="Prot_kinase_dom"/>
</dbReference>
<evidence type="ECO:0000313" key="3">
    <source>
        <dbReference type="Ensembl" id="ENSDCDP00010027548.1"/>
    </source>
</evidence>
<proteinExistence type="predicted"/>
<accession>A0AAY4C390</accession>
<dbReference type="Pfam" id="PF00069">
    <property type="entry name" value="Pkinase"/>
    <property type="match status" value="2"/>
</dbReference>
<dbReference type="FunFam" id="3.30.200.20:FF:000155">
    <property type="entry name" value="CaM kinase-like vesicle-associated, like"/>
    <property type="match status" value="1"/>
</dbReference>
<evidence type="ECO:0000313" key="4">
    <source>
        <dbReference type="Proteomes" id="UP000694580"/>
    </source>
</evidence>
<dbReference type="PROSITE" id="PS50011">
    <property type="entry name" value="PROTEIN_KINASE_DOM"/>
    <property type="match status" value="1"/>
</dbReference>
<gene>
    <name evidence="3" type="primary">camkva</name>
</gene>
<feature type="compositionally biased region" description="Low complexity" evidence="1">
    <location>
        <begin position="304"/>
        <end position="319"/>
    </location>
</feature>
<reference evidence="3" key="3">
    <citation type="submission" date="2025-09" db="UniProtKB">
        <authorList>
            <consortium name="Ensembl"/>
        </authorList>
    </citation>
    <scope>IDENTIFICATION</scope>
</reference>
<sequence length="378" mass="42584">MPFGCLTLGEKKDYNNPSEVTDKYDLGQVVRSEEFCEIFRAKDKNTLKMYTCKKFHKKDGRKVRKAAKNEILILKMVKHPNILQLVDVFETRKEYFLFLELATGREVFDWILDQGYYSEKDTSNVIRQVLEAVAYLHSLRIVHRNLKLENLVYYNRLKHSKIVISDFHLAKLENGLIKEPCGTPELSGNPPFYDDADDDDYDNHDKNLFRKILAGDYEFDSPYWDEISDSAKNLVACLMEVDQDQRLTAQEAINHEWISGNAASDKNIKDGVCAQIEKNFAKAKWKKAVRVTTLMKRLRAPDQSDSGASSPATGTSADPITPSNTPLLLAVTTEGPNSSTQVPNPQPDHQTSSTTVTMETGVPSRCNGDLPSNPASGV</sequence>
<protein>
    <recommendedName>
        <fullName evidence="2">Protein kinase domain-containing protein</fullName>
    </recommendedName>
</protein>
<dbReference type="Ensembl" id="ENSDCDT00010034041.1">
    <property type="protein sequence ID" value="ENSDCDP00010027548.1"/>
    <property type="gene ID" value="ENSDCDG00010017399.1"/>
</dbReference>
<dbReference type="InterPro" id="IPR011009">
    <property type="entry name" value="Kinase-like_dom_sf"/>
</dbReference>
<reference evidence="3 4" key="1">
    <citation type="submission" date="2020-06" db="EMBL/GenBank/DDBJ databases">
        <authorList>
            <consortium name="Wellcome Sanger Institute Data Sharing"/>
        </authorList>
    </citation>
    <scope>NUCLEOTIDE SEQUENCE [LARGE SCALE GENOMIC DNA]</scope>
</reference>
<evidence type="ECO:0000256" key="1">
    <source>
        <dbReference type="SAM" id="MobiDB-lite"/>
    </source>
</evidence>
<dbReference type="SUPFAM" id="SSF56112">
    <property type="entry name" value="Protein kinase-like (PK-like)"/>
    <property type="match status" value="1"/>
</dbReference>
<evidence type="ECO:0000259" key="2">
    <source>
        <dbReference type="PROSITE" id="PS50011"/>
    </source>
</evidence>
<dbReference type="GO" id="GO:0005524">
    <property type="term" value="F:ATP binding"/>
    <property type="evidence" value="ECO:0007669"/>
    <property type="project" value="InterPro"/>
</dbReference>